<dbReference type="Proteomes" id="UP001501690">
    <property type="component" value="Unassembled WGS sequence"/>
</dbReference>
<dbReference type="PANTHER" id="PTHR43179:SF12">
    <property type="entry name" value="GALACTOFURANOSYLTRANSFERASE GLFT2"/>
    <property type="match status" value="1"/>
</dbReference>
<evidence type="ECO:0000313" key="6">
    <source>
        <dbReference type="EMBL" id="GAA1687164.1"/>
    </source>
</evidence>
<dbReference type="RefSeq" id="WP_344067634.1">
    <property type="nucleotide sequence ID" value="NZ_BAAAPL010000001.1"/>
</dbReference>
<keyword evidence="3" id="KW-0328">Glycosyltransferase</keyword>
<feature type="domain" description="Glycosyltransferase 2-like" evidence="5">
    <location>
        <begin position="18"/>
        <end position="171"/>
    </location>
</feature>
<dbReference type="PANTHER" id="PTHR43179">
    <property type="entry name" value="RHAMNOSYLTRANSFERASE WBBL"/>
    <property type="match status" value="1"/>
</dbReference>
<comment type="similarity">
    <text evidence="2">Belongs to the glycosyltransferase 2 family.</text>
</comment>
<sequence>MTTAAILLVNFFSTDRVSAILNDLSAQPGASELIISIVDNSMDACEGSELSRLCSEFERTFRRIVLTVSKENRGYAGGNNLAFYAVSGFDFDVVMVINPDVRISAGSISEMSGYVARDERQIVVPAVMGPGGSGDGRAAMDRWTGRSVQLSSDRRLSRRWLAYPGGHFMAMAKSLWIESDGLSEEYFLYCEEADLFLRMSRRGAHIATYVGLTVGHESGVTTGSSGGSKSRITLFHAARSRAILYRRHRELWVFLPAMLGARLAFALSRLPRLQESFATASGLWAGLNSAREPSYVAQGRG</sequence>
<evidence type="ECO:0000313" key="7">
    <source>
        <dbReference type="Proteomes" id="UP001501690"/>
    </source>
</evidence>
<reference evidence="7" key="1">
    <citation type="journal article" date="2019" name="Int. J. Syst. Evol. Microbiol.">
        <title>The Global Catalogue of Microorganisms (GCM) 10K type strain sequencing project: providing services to taxonomists for standard genome sequencing and annotation.</title>
        <authorList>
            <consortium name="The Broad Institute Genomics Platform"/>
            <consortium name="The Broad Institute Genome Sequencing Center for Infectious Disease"/>
            <person name="Wu L."/>
            <person name="Ma J."/>
        </authorList>
    </citation>
    <scope>NUCLEOTIDE SEQUENCE [LARGE SCALE GENOMIC DNA]</scope>
    <source>
        <strain evidence="7">JCM 15577</strain>
    </source>
</reference>
<dbReference type="SUPFAM" id="SSF53448">
    <property type="entry name" value="Nucleotide-diphospho-sugar transferases"/>
    <property type="match status" value="1"/>
</dbReference>
<evidence type="ECO:0000256" key="3">
    <source>
        <dbReference type="ARBA" id="ARBA00022676"/>
    </source>
</evidence>
<dbReference type="Gene3D" id="3.90.550.10">
    <property type="entry name" value="Spore Coat Polysaccharide Biosynthesis Protein SpsA, Chain A"/>
    <property type="match status" value="1"/>
</dbReference>
<keyword evidence="7" id="KW-1185">Reference proteome</keyword>
<dbReference type="EMBL" id="BAAAPL010000001">
    <property type="protein sequence ID" value="GAA1687164.1"/>
    <property type="molecule type" value="Genomic_DNA"/>
</dbReference>
<comment type="caution">
    <text evidence="6">The sequence shown here is derived from an EMBL/GenBank/DDBJ whole genome shotgun (WGS) entry which is preliminary data.</text>
</comment>
<protein>
    <recommendedName>
        <fullName evidence="5">Glycosyltransferase 2-like domain-containing protein</fullName>
    </recommendedName>
</protein>
<keyword evidence="4" id="KW-0808">Transferase</keyword>
<evidence type="ECO:0000256" key="1">
    <source>
        <dbReference type="ARBA" id="ARBA00004776"/>
    </source>
</evidence>
<dbReference type="Pfam" id="PF00535">
    <property type="entry name" value="Glycos_transf_2"/>
    <property type="match status" value="1"/>
</dbReference>
<evidence type="ECO:0000256" key="4">
    <source>
        <dbReference type="ARBA" id="ARBA00022679"/>
    </source>
</evidence>
<gene>
    <name evidence="6" type="ORF">GCM10009808_00180</name>
</gene>
<organism evidence="6 7">
    <name type="scientific">Microbacterium sediminicola</name>
    <dbReference type="NCBI Taxonomy" id="415210"/>
    <lineage>
        <taxon>Bacteria</taxon>
        <taxon>Bacillati</taxon>
        <taxon>Actinomycetota</taxon>
        <taxon>Actinomycetes</taxon>
        <taxon>Micrococcales</taxon>
        <taxon>Microbacteriaceae</taxon>
        <taxon>Microbacterium</taxon>
    </lineage>
</organism>
<name>A0ABP4TF63_9MICO</name>
<dbReference type="InterPro" id="IPR001173">
    <property type="entry name" value="Glyco_trans_2-like"/>
</dbReference>
<accession>A0ABP4TF63</accession>
<proteinExistence type="inferred from homology"/>
<comment type="pathway">
    <text evidence="1">Cell wall biogenesis; cell wall polysaccharide biosynthesis.</text>
</comment>
<dbReference type="InterPro" id="IPR029044">
    <property type="entry name" value="Nucleotide-diphossugar_trans"/>
</dbReference>
<evidence type="ECO:0000256" key="2">
    <source>
        <dbReference type="ARBA" id="ARBA00006739"/>
    </source>
</evidence>
<evidence type="ECO:0000259" key="5">
    <source>
        <dbReference type="Pfam" id="PF00535"/>
    </source>
</evidence>